<dbReference type="SMART" id="SM01204">
    <property type="entry name" value="FIST_C"/>
    <property type="match status" value="1"/>
</dbReference>
<accession>A0A6L5JUZ0</accession>
<protein>
    <recommendedName>
        <fullName evidence="1">FIST C-domain domain-containing protein</fullName>
    </recommendedName>
</protein>
<dbReference type="GO" id="GO:0032436">
    <property type="term" value="P:positive regulation of proteasomal ubiquitin-dependent protein catabolic process"/>
    <property type="evidence" value="ECO:0007669"/>
    <property type="project" value="TreeGrafter"/>
</dbReference>
<proteinExistence type="predicted"/>
<dbReference type="InterPro" id="IPR019494">
    <property type="entry name" value="FIST_C"/>
</dbReference>
<evidence type="ECO:0000259" key="1">
    <source>
        <dbReference type="SMART" id="SM01204"/>
    </source>
</evidence>
<dbReference type="AlphaFoldDB" id="A0A6L5JUZ0"/>
<evidence type="ECO:0000313" key="2">
    <source>
        <dbReference type="EMBL" id="MQY50360.1"/>
    </source>
</evidence>
<organism evidence="2 3">
    <name type="scientific">Rhodocyclus tenuis</name>
    <name type="common">Rhodospirillum tenue</name>
    <dbReference type="NCBI Taxonomy" id="1066"/>
    <lineage>
        <taxon>Bacteria</taxon>
        <taxon>Pseudomonadati</taxon>
        <taxon>Pseudomonadota</taxon>
        <taxon>Betaproteobacteria</taxon>
        <taxon>Rhodocyclales</taxon>
        <taxon>Rhodocyclaceae</taxon>
        <taxon>Rhodocyclus</taxon>
    </lineage>
</organism>
<dbReference type="Pfam" id="PF10442">
    <property type="entry name" value="FIST_C"/>
    <property type="match status" value="1"/>
</dbReference>
<dbReference type="GO" id="GO:0000209">
    <property type="term" value="P:protein polyubiquitination"/>
    <property type="evidence" value="ECO:0007669"/>
    <property type="project" value="TreeGrafter"/>
</dbReference>
<dbReference type="Proteomes" id="UP000480275">
    <property type="component" value="Unassembled WGS sequence"/>
</dbReference>
<feature type="domain" description="FIST C-domain" evidence="1">
    <location>
        <begin position="198"/>
        <end position="344"/>
    </location>
</feature>
<dbReference type="OrthoDB" id="9770435at2"/>
<dbReference type="PANTHER" id="PTHR14939:SF5">
    <property type="entry name" value="F-BOX ONLY PROTEIN 22"/>
    <property type="match status" value="1"/>
</dbReference>
<reference evidence="2 3" key="1">
    <citation type="submission" date="2019-10" db="EMBL/GenBank/DDBJ databases">
        <title>Whole-genome sequence of the purple nonsulfur photosynthetic bacterium Rhodocyclus tenuis.</title>
        <authorList>
            <person name="Kyndt J.A."/>
            <person name="Meyer T.E."/>
        </authorList>
    </citation>
    <scope>NUCLEOTIDE SEQUENCE [LARGE SCALE GENOMIC DNA]</scope>
    <source>
        <strain evidence="2 3">DSM 110</strain>
    </source>
</reference>
<comment type="caution">
    <text evidence="2">The sequence shown here is derived from an EMBL/GenBank/DDBJ whole genome shotgun (WGS) entry which is preliminary data.</text>
</comment>
<gene>
    <name evidence="2" type="ORF">GHK24_00995</name>
</gene>
<sequence length="364" mass="37015">MSLATALVTGNEPLPLLAETAVAQALARAGLTTANSVLLFLTPDFSRVGQACVTAAARAASCLQVAGGIAAGVFTEHGAVLDRPAAAVMVLGGAFSLIATDEASAKESALLSFAGGAMPPHWQNPPPRFGASFKGGIGHGEPAAWQAGRLTNTRSCTLAISGGRVDLGISSGLRLIGTPHGVDAARGYDLHSVGGCTALTSLLRALGSAGNDVAAASPQACCAVLIDDNHPGDAPTALAAGRFRPLPIVVVNADESLTLTEHVRPGQRLAWAIREPSTSAADMRHTLDRLAADSRDAKGALLFSCIGRGPYFYGGEDTDLALFAEYFPGLPLLGVYGTAQIAPGCAGSNRQLRHGAVAALLADH</sequence>
<evidence type="ECO:0000313" key="3">
    <source>
        <dbReference type="Proteomes" id="UP000480275"/>
    </source>
</evidence>
<dbReference type="PANTHER" id="PTHR14939">
    <property type="entry name" value="F-BOX ONLY PROTEIN 22"/>
    <property type="match status" value="1"/>
</dbReference>
<name>A0A6L5JUZ0_RHOTE</name>
<dbReference type="EMBL" id="WIXJ01000001">
    <property type="protein sequence ID" value="MQY50360.1"/>
    <property type="molecule type" value="Genomic_DNA"/>
</dbReference>